<dbReference type="Gene3D" id="3.40.50.150">
    <property type="entry name" value="Vaccinia Virus protein VP39"/>
    <property type="match status" value="1"/>
</dbReference>
<accession>A0ABX1VHF2</accession>
<dbReference type="Proteomes" id="UP000609651">
    <property type="component" value="Unassembled WGS sequence"/>
</dbReference>
<feature type="domain" description="Methyltransferase type 11" evidence="1">
    <location>
        <begin position="109"/>
        <end position="186"/>
    </location>
</feature>
<evidence type="ECO:0000313" key="2">
    <source>
        <dbReference type="EMBL" id="NNJ27520.1"/>
    </source>
</evidence>
<protein>
    <recommendedName>
        <fullName evidence="1">Methyltransferase type 11 domain-containing protein</fullName>
    </recommendedName>
</protein>
<reference evidence="2 3" key="1">
    <citation type="journal article" date="2020" name="Syst. Appl. Microbiol.">
        <title>Alienimonas chondri sp. nov., a novel planctomycete isolated from the biofilm of the red alga Chondrus crispus.</title>
        <authorList>
            <person name="Vitorino I."/>
            <person name="Albuquerque L."/>
            <person name="Wiegand S."/>
            <person name="Kallscheuer N."/>
            <person name="da Costa M.S."/>
            <person name="Lobo-da-Cunha A."/>
            <person name="Jogler C."/>
            <person name="Lage O.M."/>
        </authorList>
    </citation>
    <scope>NUCLEOTIDE SEQUENCE [LARGE SCALE GENOMIC DNA]</scope>
    <source>
        <strain evidence="2 3">LzC2</strain>
    </source>
</reference>
<dbReference type="EMBL" id="WTPX01000162">
    <property type="protein sequence ID" value="NNJ27520.1"/>
    <property type="molecule type" value="Genomic_DNA"/>
</dbReference>
<dbReference type="Pfam" id="PF08241">
    <property type="entry name" value="Methyltransf_11"/>
    <property type="match status" value="1"/>
</dbReference>
<gene>
    <name evidence="2" type="ORF">LzC2_36250</name>
</gene>
<evidence type="ECO:0000313" key="3">
    <source>
        <dbReference type="Proteomes" id="UP000609651"/>
    </source>
</evidence>
<dbReference type="InterPro" id="IPR013216">
    <property type="entry name" value="Methyltransf_11"/>
</dbReference>
<name>A0ABX1VHF2_9PLAN</name>
<organism evidence="2 3">
    <name type="scientific">Alienimonas chondri</name>
    <dbReference type="NCBI Taxonomy" id="2681879"/>
    <lineage>
        <taxon>Bacteria</taxon>
        <taxon>Pseudomonadati</taxon>
        <taxon>Planctomycetota</taxon>
        <taxon>Planctomycetia</taxon>
        <taxon>Planctomycetales</taxon>
        <taxon>Planctomycetaceae</taxon>
        <taxon>Alienimonas</taxon>
    </lineage>
</organism>
<keyword evidence="3" id="KW-1185">Reference proteome</keyword>
<comment type="caution">
    <text evidence="2">The sequence shown here is derived from an EMBL/GenBank/DDBJ whole genome shotgun (WGS) entry which is preliminary data.</text>
</comment>
<evidence type="ECO:0000259" key="1">
    <source>
        <dbReference type="Pfam" id="PF08241"/>
    </source>
</evidence>
<dbReference type="CDD" id="cd02440">
    <property type="entry name" value="AdoMet_MTases"/>
    <property type="match status" value="1"/>
</dbReference>
<proteinExistence type="predicted"/>
<dbReference type="InterPro" id="IPR029063">
    <property type="entry name" value="SAM-dependent_MTases_sf"/>
</dbReference>
<dbReference type="SUPFAM" id="SSF53335">
    <property type="entry name" value="S-adenosyl-L-methionine-dependent methyltransferases"/>
    <property type="match status" value="1"/>
</dbReference>
<sequence length="251" mass="26876">MPDPVAGPSGWQVVYLICPECSTKILGASPPLLESCGFEGRGSRDLRPNRKRTRTVAASIRPGFNPSALLERIPTAAPPRIHEEPAAARYSFGLMAVLAEGQKRGAALLDLGCGPRDQAPVAEHLGLKYVGVDYDGDAADLLVDAHAIPFEGGMFDSVLSYSVLECLYDPGLTLQEVAWVLKPGETFLGAVSQGEPYHQSQFPHDPLGRLNIVHWRQSILSRPAVAADGLVASPFKNRPVPESDSVLSANS</sequence>